<dbReference type="InterPro" id="IPR000994">
    <property type="entry name" value="Pept_M24"/>
</dbReference>
<evidence type="ECO:0000313" key="3">
    <source>
        <dbReference type="Proteomes" id="UP000005959"/>
    </source>
</evidence>
<name>G9Y393_HAFAL</name>
<evidence type="ECO:0000259" key="1">
    <source>
        <dbReference type="Pfam" id="PF00557"/>
    </source>
</evidence>
<evidence type="ECO:0000313" key="2">
    <source>
        <dbReference type="EMBL" id="EHM46222.1"/>
    </source>
</evidence>
<organism evidence="2 3">
    <name type="scientific">Hafnia alvei ATCC 51873</name>
    <dbReference type="NCBI Taxonomy" id="1002364"/>
    <lineage>
        <taxon>Bacteria</taxon>
        <taxon>Pseudomonadati</taxon>
        <taxon>Pseudomonadota</taxon>
        <taxon>Gammaproteobacteria</taxon>
        <taxon>Enterobacterales</taxon>
        <taxon>Hafniaceae</taxon>
        <taxon>Hafnia</taxon>
    </lineage>
</organism>
<protein>
    <recommendedName>
        <fullName evidence="1">Peptidase M24 domain-containing protein</fullName>
    </recommendedName>
</protein>
<feature type="domain" description="Peptidase M24" evidence="1">
    <location>
        <begin position="206"/>
        <end position="399"/>
    </location>
</feature>
<accession>G9Y393</accession>
<dbReference type="EMBL" id="AGCI01000014">
    <property type="protein sequence ID" value="EHM46222.1"/>
    <property type="molecule type" value="Genomic_DNA"/>
</dbReference>
<dbReference type="AlphaFoldDB" id="G9Y393"/>
<dbReference type="SUPFAM" id="SSF55920">
    <property type="entry name" value="Creatinase/aminopeptidase"/>
    <property type="match status" value="1"/>
</dbReference>
<comment type="caution">
    <text evidence="2">The sequence shown here is derived from an EMBL/GenBank/DDBJ whole genome shotgun (WGS) entry which is preliminary data.</text>
</comment>
<dbReference type="InterPro" id="IPR036005">
    <property type="entry name" value="Creatinase/aminopeptidase-like"/>
</dbReference>
<dbReference type="Gene3D" id="3.90.230.10">
    <property type="entry name" value="Creatinase/methionine aminopeptidase superfamily"/>
    <property type="match status" value="1"/>
</dbReference>
<dbReference type="CDD" id="cd01066">
    <property type="entry name" value="APP_MetAP"/>
    <property type="match status" value="1"/>
</dbReference>
<gene>
    <name evidence="2" type="ORF">HMPREF0454_01018</name>
</gene>
<dbReference type="Proteomes" id="UP000005959">
    <property type="component" value="Unassembled WGS sequence"/>
</dbReference>
<dbReference type="Pfam" id="PF00557">
    <property type="entry name" value="Peptidase_M24"/>
    <property type="match status" value="1"/>
</dbReference>
<reference evidence="2 3" key="1">
    <citation type="submission" date="2011-08" db="EMBL/GenBank/DDBJ databases">
        <authorList>
            <person name="Weinstock G."/>
            <person name="Sodergren E."/>
            <person name="Clifton S."/>
            <person name="Fulton L."/>
            <person name="Fulton B."/>
            <person name="Courtney L."/>
            <person name="Fronick C."/>
            <person name="Harrison M."/>
            <person name="Strong C."/>
            <person name="Farmer C."/>
            <person name="Delahaunty K."/>
            <person name="Markovic C."/>
            <person name="Hall O."/>
            <person name="Minx P."/>
            <person name="Tomlinson C."/>
            <person name="Mitreva M."/>
            <person name="Hou S."/>
            <person name="Chen J."/>
            <person name="Wollam A."/>
            <person name="Pepin K.H."/>
            <person name="Johnson M."/>
            <person name="Bhonagiri V."/>
            <person name="Zhang X."/>
            <person name="Suruliraj S."/>
            <person name="Warren W."/>
            <person name="Chinwalla A."/>
            <person name="Mardis E.R."/>
            <person name="Wilson R.K."/>
        </authorList>
    </citation>
    <scope>NUCLEOTIDE SEQUENCE [LARGE SCALE GENOMIC DNA]</scope>
    <source>
        <strain evidence="2 3">ATCC 51873</strain>
    </source>
</reference>
<dbReference type="RefSeq" id="WP_004090810.1">
    <property type="nucleotide sequence ID" value="NZ_JH417493.1"/>
</dbReference>
<dbReference type="PATRIC" id="fig|1002364.3.peg.941"/>
<sequence length="464" mass="51906">MSKYNVVLKKIREPESDCSGIPIILTDETIQERKNKILNLMKQRKIEQLIIYCDVEHAGNYEYLVGYFTRFEESLLVININGDITQILGNENLNKVTKSRIQAKAVHLSQFSLPNQPQRADKSIKEILIDAGIKSGVKTGIVGWKMFADGPVINKNIYDVPSYLIDAIRNIVGNEDDLSNETDLFIGENGVRTTNNANEVAHYEYGAALASDCILDAMNILKPGVTEQELGDKLVRYGQHTSIVTIAASGPRFINGNLFPTNNTVKYGDTISLTVGYRGGASSRAGYAVSKNEELSQVAINYLDELAIPYFSAYVHWLEKIAIGMSGGRLFEEIDAILPRSKYHWSLCPGHLVAEEEWMSSPIYESSQEKLLSGMIFQIDIIPSLPGFGGVSAESTVLLADEQLKLNIQSQYPDLWQRMQKRRDYIIETLGINLSPDILPMCSTVAYLRPYLLDKENAFSCQKQ</sequence>
<proteinExistence type="predicted"/>
<dbReference type="HOGENOM" id="CLU_047234_0_0_6"/>